<dbReference type="CDD" id="cd07517">
    <property type="entry name" value="HAD_HPP"/>
    <property type="match status" value="1"/>
</dbReference>
<dbReference type="SUPFAM" id="SSF56784">
    <property type="entry name" value="HAD-like"/>
    <property type="match status" value="1"/>
</dbReference>
<accession>A0A9D1QIA3</accession>
<dbReference type="InterPro" id="IPR036412">
    <property type="entry name" value="HAD-like_sf"/>
</dbReference>
<dbReference type="Proteomes" id="UP000823989">
    <property type="component" value="Unassembled WGS sequence"/>
</dbReference>
<dbReference type="Gene3D" id="3.40.50.1000">
    <property type="entry name" value="HAD superfamily/HAD-like"/>
    <property type="match status" value="1"/>
</dbReference>
<gene>
    <name evidence="1" type="ORF">H9891_11250</name>
</gene>
<reference evidence="1" key="1">
    <citation type="journal article" date="2021" name="PeerJ">
        <title>Extensive microbial diversity within the chicken gut microbiome revealed by metagenomics and culture.</title>
        <authorList>
            <person name="Gilroy R."/>
            <person name="Ravi A."/>
            <person name="Getino M."/>
            <person name="Pursley I."/>
            <person name="Horton D.L."/>
            <person name="Alikhan N.F."/>
            <person name="Baker D."/>
            <person name="Gharbi K."/>
            <person name="Hall N."/>
            <person name="Watson M."/>
            <person name="Adriaenssens E.M."/>
            <person name="Foster-Nyarko E."/>
            <person name="Jarju S."/>
            <person name="Secka A."/>
            <person name="Antonio M."/>
            <person name="Oren A."/>
            <person name="Chaudhuri R.R."/>
            <person name="La Ragione R."/>
            <person name="Hildebrand F."/>
            <person name="Pallen M.J."/>
        </authorList>
    </citation>
    <scope>NUCLEOTIDE SEQUENCE</scope>
    <source>
        <strain evidence="1">ChiHjej13B12-752</strain>
    </source>
</reference>
<dbReference type="GO" id="GO:0000287">
    <property type="term" value="F:magnesium ion binding"/>
    <property type="evidence" value="ECO:0007669"/>
    <property type="project" value="TreeGrafter"/>
</dbReference>
<keyword evidence="1" id="KW-0378">Hydrolase</keyword>
<evidence type="ECO:0000313" key="1">
    <source>
        <dbReference type="EMBL" id="HIW13717.1"/>
    </source>
</evidence>
<dbReference type="InterPro" id="IPR006379">
    <property type="entry name" value="HAD-SF_hydro_IIB"/>
</dbReference>
<dbReference type="AlphaFoldDB" id="A0A9D1QIA3"/>
<dbReference type="InterPro" id="IPR000150">
    <property type="entry name" value="Cof"/>
</dbReference>
<dbReference type="SFLD" id="SFLDG01140">
    <property type="entry name" value="C2.B:_Phosphomannomutase_and_P"/>
    <property type="match status" value="1"/>
</dbReference>
<sequence length="260" mass="29254">MKEQSIIFFDIDGTLLDTDKNLPESAKRAVARLKEDGHIVAIATGRAPFMYEELRKELGIDTFVSCNGQYVVLEGEVIYRNPLHREDLAALTEEALGNDHPVVYLSEEDMMSNVPEHEYINEGIASLKLGIMPGHDPEYLHGRDLYQTLLFVPEGEEEQYIDKYDNFDFIRWHPVSMDVIPKGASKAEGIAKVIDELGFPAERQYAFGDGPNDLEMLSTVHHSFAMGNAKDEVKSKARHITKHVNDNGVEHGLRMAGLIQ</sequence>
<dbReference type="InterPro" id="IPR023214">
    <property type="entry name" value="HAD_sf"/>
</dbReference>
<dbReference type="SFLD" id="SFLDG01144">
    <property type="entry name" value="C2.B.4:_PGP_Like"/>
    <property type="match status" value="1"/>
</dbReference>
<dbReference type="NCBIfam" id="TIGR00099">
    <property type="entry name" value="Cof-subfamily"/>
    <property type="match status" value="1"/>
</dbReference>
<evidence type="ECO:0000313" key="2">
    <source>
        <dbReference type="Proteomes" id="UP000823989"/>
    </source>
</evidence>
<dbReference type="GO" id="GO:0005829">
    <property type="term" value="C:cytosol"/>
    <property type="evidence" value="ECO:0007669"/>
    <property type="project" value="TreeGrafter"/>
</dbReference>
<dbReference type="PANTHER" id="PTHR10000:SF25">
    <property type="entry name" value="PHOSPHATASE YKRA-RELATED"/>
    <property type="match status" value="1"/>
</dbReference>
<dbReference type="PANTHER" id="PTHR10000">
    <property type="entry name" value="PHOSPHOSERINE PHOSPHATASE"/>
    <property type="match status" value="1"/>
</dbReference>
<comment type="caution">
    <text evidence="1">The sequence shown here is derived from an EMBL/GenBank/DDBJ whole genome shotgun (WGS) entry which is preliminary data.</text>
</comment>
<dbReference type="EMBL" id="DXHR01000035">
    <property type="protein sequence ID" value="HIW13717.1"/>
    <property type="molecule type" value="Genomic_DNA"/>
</dbReference>
<dbReference type="NCBIfam" id="TIGR01484">
    <property type="entry name" value="HAD-SF-IIB"/>
    <property type="match status" value="1"/>
</dbReference>
<organism evidence="1 2">
    <name type="scientific">Candidatus Salinicoccus stercoripullorum</name>
    <dbReference type="NCBI Taxonomy" id="2838756"/>
    <lineage>
        <taxon>Bacteria</taxon>
        <taxon>Bacillati</taxon>
        <taxon>Bacillota</taxon>
        <taxon>Bacilli</taxon>
        <taxon>Bacillales</taxon>
        <taxon>Staphylococcaceae</taxon>
        <taxon>Salinicoccus</taxon>
    </lineage>
</organism>
<reference evidence="1" key="2">
    <citation type="submission" date="2021-04" db="EMBL/GenBank/DDBJ databases">
        <authorList>
            <person name="Gilroy R."/>
        </authorList>
    </citation>
    <scope>NUCLEOTIDE SEQUENCE</scope>
    <source>
        <strain evidence="1">ChiHjej13B12-752</strain>
    </source>
</reference>
<proteinExistence type="predicted"/>
<dbReference type="SFLD" id="SFLDS00003">
    <property type="entry name" value="Haloacid_Dehalogenase"/>
    <property type="match status" value="1"/>
</dbReference>
<dbReference type="GO" id="GO:0016791">
    <property type="term" value="F:phosphatase activity"/>
    <property type="evidence" value="ECO:0007669"/>
    <property type="project" value="TreeGrafter"/>
</dbReference>
<dbReference type="Gene3D" id="3.30.1240.10">
    <property type="match status" value="1"/>
</dbReference>
<dbReference type="PROSITE" id="PS01229">
    <property type="entry name" value="COF_2"/>
    <property type="match status" value="1"/>
</dbReference>
<name>A0A9D1QIA3_9STAP</name>
<dbReference type="Pfam" id="PF08282">
    <property type="entry name" value="Hydrolase_3"/>
    <property type="match status" value="1"/>
</dbReference>
<protein>
    <submittedName>
        <fullName evidence="1">Cof-type HAD-IIB family hydrolase</fullName>
    </submittedName>
</protein>